<protein>
    <submittedName>
        <fullName evidence="2">Uncharacterized protein</fullName>
    </submittedName>
</protein>
<feature type="region of interest" description="Disordered" evidence="1">
    <location>
        <begin position="533"/>
        <end position="554"/>
    </location>
</feature>
<feature type="compositionally biased region" description="Polar residues" evidence="1">
    <location>
        <begin position="542"/>
        <end position="554"/>
    </location>
</feature>
<feature type="region of interest" description="Disordered" evidence="1">
    <location>
        <begin position="199"/>
        <end position="222"/>
    </location>
</feature>
<feature type="compositionally biased region" description="Acidic residues" evidence="1">
    <location>
        <begin position="144"/>
        <end position="165"/>
    </location>
</feature>
<dbReference type="EMBL" id="LMYN01000021">
    <property type="protein sequence ID" value="KSA02718.1"/>
    <property type="molecule type" value="Genomic_DNA"/>
</dbReference>
<sequence length="664" mass="73360">MSSMGNTSGRGRTKIATGTTQPNKKLHTKLKSHNRSFSHNKVLNKLSTSSTPLVPTMGTRPNLNRSKSTDGLIRPTNRHGALKKNSRSFTKLTGLQPLTKTILNQSIKSSKSSGSLKGMNTAHHLGGLKTSGRKGKAILKLNDDDNDNNDYEDMENESVDDDNEDASAKENGNGNEINNDEKSLLPANFTNYENDKLEIKGPSQLPLERSLSGAPSARSSSEDLVANSNMYGGSLLLSQSTGLTRKINSAYNNNNSASPILTHKATDTHDSSMGSTNSESVSGISFKANPMDNVNKFQNNVAEPIITNKNVIQDNSYQPNQTIFNNLQRNNQTQSSSNKSISQNISSSNNGISNDQSLQSYLQQSNQPQHNIETRTQQRLWLQRENSLMDVVNVDPNRSNFSSLSLNNMMFAHNYNQSHQNIRDMPQVSNQVTGPVTPQNENGPYEMSNNSSVNTIATNNAPQPGNDHSNSISNINGLLTMVQNSHQNSIQSRTEFERLNREYLNVRRHLNPIGESLNRVEEIMKNTKEIKVTKKNSHKKAQSVSSVHSNSTNANTFKEFSPSFQEKEQEITSTLNKLWQEALILTLSLTSSSNSIRVNPPQPSQQPIQAQMQRSHNPRVPSYGQSPYSNLRSPQTPTTRAVKLAAQAQAAQAANTKRINEQHN</sequence>
<dbReference type="Pfam" id="PF10452">
    <property type="entry name" value="TCO89"/>
    <property type="match status" value="1"/>
</dbReference>
<organism evidence="2 3">
    <name type="scientific">Debaryomyces fabryi</name>
    <dbReference type="NCBI Taxonomy" id="58627"/>
    <lineage>
        <taxon>Eukaryota</taxon>
        <taxon>Fungi</taxon>
        <taxon>Dikarya</taxon>
        <taxon>Ascomycota</taxon>
        <taxon>Saccharomycotina</taxon>
        <taxon>Pichiomycetes</taxon>
        <taxon>Debaryomycetaceae</taxon>
        <taxon>Debaryomyces</taxon>
    </lineage>
</organism>
<dbReference type="GO" id="GO:0031929">
    <property type="term" value="P:TOR signaling"/>
    <property type="evidence" value="ECO:0007669"/>
    <property type="project" value="InterPro"/>
</dbReference>
<dbReference type="Proteomes" id="UP000054251">
    <property type="component" value="Unassembled WGS sequence"/>
</dbReference>
<feature type="compositionally biased region" description="Polar residues" evidence="1">
    <location>
        <begin position="623"/>
        <end position="639"/>
    </location>
</feature>
<keyword evidence="3" id="KW-1185">Reference proteome</keyword>
<evidence type="ECO:0000313" key="3">
    <source>
        <dbReference type="Proteomes" id="UP000054251"/>
    </source>
</evidence>
<dbReference type="GeneID" id="26838527"/>
<feature type="compositionally biased region" description="Low complexity" evidence="1">
    <location>
        <begin position="209"/>
        <end position="219"/>
    </location>
</feature>
<feature type="compositionally biased region" description="Basic residues" evidence="1">
    <location>
        <begin position="24"/>
        <end position="38"/>
    </location>
</feature>
<feature type="region of interest" description="Disordered" evidence="1">
    <location>
        <begin position="107"/>
        <end position="185"/>
    </location>
</feature>
<dbReference type="PANTHER" id="PTHR22794">
    <property type="entry name" value="THAP DOMAIN PROTEIN 11"/>
    <property type="match status" value="1"/>
</dbReference>
<dbReference type="InterPro" id="IPR018857">
    <property type="entry name" value="TORC1_cplx_su_TCO89"/>
</dbReference>
<feature type="region of interest" description="Disordered" evidence="1">
    <location>
        <begin position="330"/>
        <end position="355"/>
    </location>
</feature>
<evidence type="ECO:0000313" key="2">
    <source>
        <dbReference type="EMBL" id="KSA02718.1"/>
    </source>
</evidence>
<reference evidence="2 3" key="1">
    <citation type="submission" date="2015-11" db="EMBL/GenBank/DDBJ databases">
        <title>The genome of Debaryomyces fabryi.</title>
        <authorList>
            <person name="Tafer H."/>
            <person name="Lopandic K."/>
        </authorList>
    </citation>
    <scope>NUCLEOTIDE SEQUENCE [LARGE SCALE GENOMIC DNA]</scope>
    <source>
        <strain evidence="2 3">CBS 789</strain>
    </source>
</reference>
<feature type="compositionally biased region" description="Polar residues" evidence="1">
    <location>
        <begin position="39"/>
        <end position="66"/>
    </location>
</feature>
<name>A0A0V1Q2G4_9ASCO</name>
<feature type="compositionally biased region" description="Low complexity" evidence="1">
    <location>
        <begin position="645"/>
        <end position="654"/>
    </location>
</feature>
<comment type="caution">
    <text evidence="2">The sequence shown here is derived from an EMBL/GenBank/DDBJ whole genome shotgun (WGS) entry which is preliminary data.</text>
</comment>
<gene>
    <name evidence="2" type="ORF">AC631_01518</name>
</gene>
<feature type="compositionally biased region" description="Polar residues" evidence="1">
    <location>
        <begin position="1"/>
        <end position="23"/>
    </location>
</feature>
<feature type="region of interest" description="Disordered" evidence="1">
    <location>
        <begin position="1"/>
        <end position="93"/>
    </location>
</feature>
<proteinExistence type="predicted"/>
<dbReference type="PANTHER" id="PTHR22794:SF2">
    <property type="entry name" value="THAP DOMAIN-CONTAINING PROTEIN 11"/>
    <property type="match status" value="1"/>
</dbReference>
<dbReference type="GO" id="GO:0031931">
    <property type="term" value="C:TORC1 complex"/>
    <property type="evidence" value="ECO:0007669"/>
    <property type="project" value="InterPro"/>
</dbReference>
<dbReference type="RefSeq" id="XP_015468820.1">
    <property type="nucleotide sequence ID" value="XM_015610348.1"/>
</dbReference>
<accession>A0A0V1Q2G4</accession>
<feature type="region of interest" description="Disordered" evidence="1">
    <location>
        <begin position="593"/>
        <end position="664"/>
    </location>
</feature>
<dbReference type="AlphaFoldDB" id="A0A0V1Q2G4"/>
<feature type="compositionally biased region" description="Low complexity" evidence="1">
    <location>
        <begin position="107"/>
        <end position="118"/>
    </location>
</feature>
<dbReference type="GO" id="GO:0000329">
    <property type="term" value="C:fungal-type vacuole membrane"/>
    <property type="evidence" value="ECO:0007669"/>
    <property type="project" value="TreeGrafter"/>
</dbReference>
<feature type="compositionally biased region" description="Basic residues" evidence="1">
    <location>
        <begin position="76"/>
        <end position="86"/>
    </location>
</feature>
<evidence type="ECO:0000256" key="1">
    <source>
        <dbReference type="SAM" id="MobiDB-lite"/>
    </source>
</evidence>
<dbReference type="OrthoDB" id="5430106at2759"/>